<evidence type="ECO:0000313" key="8">
    <source>
        <dbReference type="Proteomes" id="UP001565220"/>
    </source>
</evidence>
<comment type="subcellular location">
    <subcellularLocation>
        <location evidence="1">Cell membrane</location>
        <topology evidence="1">Multi-pass membrane protein</topology>
    </subcellularLocation>
</comment>
<protein>
    <submittedName>
        <fullName evidence="7">LysE family translocator</fullName>
    </submittedName>
</protein>
<keyword evidence="8" id="KW-1185">Reference proteome</keyword>
<dbReference type="RefSeq" id="WP_294184693.1">
    <property type="nucleotide sequence ID" value="NZ_JBGFFE010000009.1"/>
</dbReference>
<dbReference type="InterPro" id="IPR001123">
    <property type="entry name" value="LeuE-type"/>
</dbReference>
<keyword evidence="4 6" id="KW-1133">Transmembrane helix</keyword>
<dbReference type="PANTHER" id="PTHR30086">
    <property type="entry name" value="ARGININE EXPORTER PROTEIN ARGO"/>
    <property type="match status" value="1"/>
</dbReference>
<reference evidence="7 8" key="1">
    <citation type="submission" date="2024-08" db="EMBL/GenBank/DDBJ databases">
        <title>Clostridium lapicellarii sp. nov., and Clostridium renhuaiense sp. nov., two species isolated from the mud in a fermentation cellar used for producing sauce-flavour Chinese liquors.</title>
        <authorList>
            <person name="Yang F."/>
            <person name="Wang H."/>
            <person name="Chen L.Q."/>
            <person name="Zhou N."/>
            <person name="Lu J.J."/>
            <person name="Pu X.X."/>
            <person name="Wan B."/>
            <person name="Wang L."/>
            <person name="Liu S.J."/>
        </authorList>
    </citation>
    <scope>NUCLEOTIDE SEQUENCE [LARGE SCALE GENOMIC DNA]</scope>
    <source>
        <strain evidence="7 8">MT-113</strain>
    </source>
</reference>
<feature type="transmembrane region" description="Helical" evidence="6">
    <location>
        <begin position="72"/>
        <end position="91"/>
    </location>
</feature>
<comment type="caution">
    <text evidence="7">The sequence shown here is derived from an EMBL/GenBank/DDBJ whole genome shotgun (WGS) entry which is preliminary data.</text>
</comment>
<evidence type="ECO:0000256" key="3">
    <source>
        <dbReference type="ARBA" id="ARBA00022692"/>
    </source>
</evidence>
<keyword evidence="2" id="KW-1003">Cell membrane</keyword>
<name>A0ABV4DWE2_9CLOT</name>
<feature type="transmembrane region" description="Helical" evidence="6">
    <location>
        <begin position="39"/>
        <end position="60"/>
    </location>
</feature>
<feature type="transmembrane region" description="Helical" evidence="6">
    <location>
        <begin position="124"/>
        <end position="145"/>
    </location>
</feature>
<evidence type="ECO:0000256" key="1">
    <source>
        <dbReference type="ARBA" id="ARBA00004651"/>
    </source>
</evidence>
<dbReference type="EMBL" id="JBGFFE010000009">
    <property type="protein sequence ID" value="MEY8763556.1"/>
    <property type="molecule type" value="Genomic_DNA"/>
</dbReference>
<evidence type="ECO:0000256" key="4">
    <source>
        <dbReference type="ARBA" id="ARBA00022989"/>
    </source>
</evidence>
<dbReference type="PANTHER" id="PTHR30086:SF20">
    <property type="entry name" value="ARGININE EXPORTER PROTEIN ARGO-RELATED"/>
    <property type="match status" value="1"/>
</dbReference>
<evidence type="ECO:0000256" key="2">
    <source>
        <dbReference type="ARBA" id="ARBA00022475"/>
    </source>
</evidence>
<proteinExistence type="predicted"/>
<feature type="transmembrane region" description="Helical" evidence="6">
    <location>
        <begin position="157"/>
        <end position="175"/>
    </location>
</feature>
<gene>
    <name evidence="7" type="ORF">AB8S09_07880</name>
</gene>
<evidence type="ECO:0000256" key="6">
    <source>
        <dbReference type="SAM" id="Phobius"/>
    </source>
</evidence>
<feature type="transmembrane region" description="Helical" evidence="6">
    <location>
        <begin position="196"/>
        <end position="218"/>
    </location>
</feature>
<keyword evidence="3 6" id="KW-0812">Transmembrane</keyword>
<accession>A0ABV4DWE2</accession>
<evidence type="ECO:0000256" key="5">
    <source>
        <dbReference type="ARBA" id="ARBA00023136"/>
    </source>
</evidence>
<feature type="transmembrane region" description="Helical" evidence="6">
    <location>
        <begin position="6"/>
        <end position="27"/>
    </location>
</feature>
<organism evidence="7 8">
    <name type="scientific">Clostridium lapidicellarium</name>
    <dbReference type="NCBI Taxonomy" id="3240931"/>
    <lineage>
        <taxon>Bacteria</taxon>
        <taxon>Bacillati</taxon>
        <taxon>Bacillota</taxon>
        <taxon>Clostridia</taxon>
        <taxon>Eubacteriales</taxon>
        <taxon>Clostridiaceae</taxon>
        <taxon>Clostridium</taxon>
    </lineage>
</organism>
<sequence>MLINLFKGIAIGMIIGMPFGPIGALCLKNTLTFGRRYGLISGLGAAFTDSIYASLVLMSFMLIKKFVVLHELYLRIIGGLILVCFGIYPVINRKHHITLNIKKINKKDISQNNNLLFKTFTSTFLISLANPTTALLLIAIFTGLHLSNVRISPINKYFLILGIFTGCMIWWFILVSTAGKFTSKLKVENKFFLNKILDLAITIGGIIIFLSAFISFRIRRPSLLNLKLFNTFKSSFFKIPWI</sequence>
<dbReference type="Proteomes" id="UP001565220">
    <property type="component" value="Unassembled WGS sequence"/>
</dbReference>
<dbReference type="Pfam" id="PF01810">
    <property type="entry name" value="LysE"/>
    <property type="match status" value="1"/>
</dbReference>
<evidence type="ECO:0000313" key="7">
    <source>
        <dbReference type="EMBL" id="MEY8763556.1"/>
    </source>
</evidence>
<keyword evidence="5 6" id="KW-0472">Membrane</keyword>